<keyword evidence="1" id="KW-1133">Transmembrane helix</keyword>
<protein>
    <submittedName>
        <fullName evidence="2">Uncharacterized protein</fullName>
    </submittedName>
</protein>
<reference evidence="2" key="1">
    <citation type="submission" date="2020-07" db="EMBL/GenBank/DDBJ databases">
        <title>Koleobacter methoxysyntrophicus gen. nov., sp. nov., a novel anaerobic bacterium isolated from deep subsurface oil field and proposal of Koleobacterales ord. nov. in the phylum Firmicutes.</title>
        <authorList>
            <person name="Sakamoto S."/>
            <person name="Tamaki H."/>
        </authorList>
    </citation>
    <scope>NUCLEOTIDE SEQUENCE</scope>
    <source>
        <strain evidence="2">NRmbB1</strain>
    </source>
</reference>
<evidence type="ECO:0000313" key="3">
    <source>
        <dbReference type="Proteomes" id="UP000662904"/>
    </source>
</evidence>
<dbReference type="AlphaFoldDB" id="A0A8A0RTS0"/>
<feature type="transmembrane region" description="Helical" evidence="1">
    <location>
        <begin position="43"/>
        <end position="63"/>
    </location>
</feature>
<keyword evidence="1" id="KW-0472">Membrane</keyword>
<keyword evidence="3" id="KW-1185">Reference proteome</keyword>
<gene>
    <name evidence="2" type="ORF">H0A61_02944</name>
</gene>
<dbReference type="EMBL" id="CP059066">
    <property type="protein sequence ID" value="QSQ10536.1"/>
    <property type="molecule type" value="Genomic_DNA"/>
</dbReference>
<sequence length="65" mass="7311">MKGIGEMIAAMLLMTLFTIYTGIRMSQKYFANAEYLGVMDQATFQNAIIFVCFFALLSVLVSIMQ</sequence>
<dbReference type="KEGG" id="kme:H0A61_02944"/>
<accession>A0A8A0RTS0</accession>
<name>A0A8A0RTS0_9FIRM</name>
<evidence type="ECO:0000256" key="1">
    <source>
        <dbReference type="SAM" id="Phobius"/>
    </source>
</evidence>
<keyword evidence="1" id="KW-0812">Transmembrane</keyword>
<proteinExistence type="predicted"/>
<organism evidence="2 3">
    <name type="scientific">Koleobacter methoxysyntrophicus</name>
    <dbReference type="NCBI Taxonomy" id="2751313"/>
    <lineage>
        <taxon>Bacteria</taxon>
        <taxon>Bacillati</taxon>
        <taxon>Bacillota</taxon>
        <taxon>Clostridia</taxon>
        <taxon>Koleobacterales</taxon>
        <taxon>Koleobacteraceae</taxon>
        <taxon>Koleobacter</taxon>
    </lineage>
</organism>
<feature type="transmembrane region" description="Helical" evidence="1">
    <location>
        <begin position="7"/>
        <end position="23"/>
    </location>
</feature>
<dbReference type="Proteomes" id="UP000662904">
    <property type="component" value="Chromosome"/>
</dbReference>
<evidence type="ECO:0000313" key="2">
    <source>
        <dbReference type="EMBL" id="QSQ10536.1"/>
    </source>
</evidence>